<dbReference type="KEGG" id="cpeg:CPELA_02545"/>
<protein>
    <submittedName>
        <fullName evidence="1">Uncharacterized protein</fullName>
    </submittedName>
</protein>
<sequence length="89" mass="9564">MSISRVFDAYVATRDVPNVEATFGELDFVYGCATQGVEDESEAIQRASELVFAQLVQDASDEAAPERQGISGEDPRLLPVDTDPTGGEI</sequence>
<organism evidence="1 2">
    <name type="scientific">Corynebacterium pelargi</name>
    <dbReference type="NCBI Taxonomy" id="1471400"/>
    <lineage>
        <taxon>Bacteria</taxon>
        <taxon>Bacillati</taxon>
        <taxon>Actinomycetota</taxon>
        <taxon>Actinomycetes</taxon>
        <taxon>Mycobacteriales</taxon>
        <taxon>Corynebacteriaceae</taxon>
        <taxon>Corynebacterium</taxon>
    </lineage>
</organism>
<dbReference type="AlphaFoldDB" id="A0A410W7G0"/>
<gene>
    <name evidence="1" type="ORF">CPELA_02545</name>
</gene>
<accession>A0A410W7G0</accession>
<dbReference type="RefSeq" id="WP_128889326.1">
    <property type="nucleotide sequence ID" value="NZ_BMCX01000001.1"/>
</dbReference>
<name>A0A410W7G0_9CORY</name>
<dbReference type="EMBL" id="CP035299">
    <property type="protein sequence ID" value="QAU51797.1"/>
    <property type="molecule type" value="Genomic_DNA"/>
</dbReference>
<evidence type="ECO:0000313" key="1">
    <source>
        <dbReference type="EMBL" id="QAU51797.1"/>
    </source>
</evidence>
<reference evidence="1 2" key="1">
    <citation type="submission" date="2019-01" db="EMBL/GenBank/DDBJ databases">
        <authorList>
            <person name="Ruckert C."/>
            <person name="Busche T."/>
            <person name="Kalinowski J."/>
        </authorList>
    </citation>
    <scope>NUCLEOTIDE SEQUENCE [LARGE SCALE GENOMIC DNA]</scope>
    <source>
        <strain evidence="1 2">136/3</strain>
    </source>
</reference>
<keyword evidence="2" id="KW-1185">Reference proteome</keyword>
<proteinExistence type="predicted"/>
<evidence type="ECO:0000313" key="2">
    <source>
        <dbReference type="Proteomes" id="UP000288929"/>
    </source>
</evidence>
<dbReference type="OrthoDB" id="9853057at2"/>
<dbReference type="Proteomes" id="UP000288929">
    <property type="component" value="Chromosome"/>
</dbReference>